<keyword evidence="2" id="KW-1133">Transmembrane helix</keyword>
<feature type="domain" description="TonB C-terminal" evidence="3">
    <location>
        <begin position="202"/>
        <end position="291"/>
    </location>
</feature>
<dbReference type="SUPFAM" id="SSF74653">
    <property type="entry name" value="TolA/TonB C-terminal domain"/>
    <property type="match status" value="1"/>
</dbReference>
<feature type="compositionally biased region" description="Gly residues" evidence="1">
    <location>
        <begin position="188"/>
        <end position="208"/>
    </location>
</feature>
<proteinExistence type="predicted"/>
<protein>
    <submittedName>
        <fullName evidence="4">Outer membrane biosynthesis protein TonB</fullName>
    </submittedName>
</protein>
<evidence type="ECO:0000313" key="4">
    <source>
        <dbReference type="EMBL" id="MBB5039525.1"/>
    </source>
</evidence>
<dbReference type="RefSeq" id="WP_184211389.1">
    <property type="nucleotide sequence ID" value="NZ_JACHIF010000009.1"/>
</dbReference>
<dbReference type="Gene3D" id="3.30.1150.10">
    <property type="match status" value="1"/>
</dbReference>
<reference evidence="4 5" key="1">
    <citation type="submission" date="2020-08" db="EMBL/GenBank/DDBJ databases">
        <title>Genomic Encyclopedia of Type Strains, Phase IV (KMG-IV): sequencing the most valuable type-strain genomes for metagenomic binning, comparative biology and taxonomic classification.</title>
        <authorList>
            <person name="Goeker M."/>
        </authorList>
    </citation>
    <scope>NUCLEOTIDE SEQUENCE [LARGE SCALE GENOMIC DNA]</scope>
    <source>
        <strain evidence="4 5">DSM 12251</strain>
    </source>
</reference>
<organism evidence="4 5">
    <name type="scientific">Prosthecobacter dejongeii</name>
    <dbReference type="NCBI Taxonomy" id="48465"/>
    <lineage>
        <taxon>Bacteria</taxon>
        <taxon>Pseudomonadati</taxon>
        <taxon>Verrucomicrobiota</taxon>
        <taxon>Verrucomicrobiia</taxon>
        <taxon>Verrucomicrobiales</taxon>
        <taxon>Verrucomicrobiaceae</taxon>
        <taxon>Prosthecobacter</taxon>
    </lineage>
</organism>
<feature type="transmembrane region" description="Helical" evidence="2">
    <location>
        <begin position="40"/>
        <end position="62"/>
    </location>
</feature>
<feature type="region of interest" description="Disordered" evidence="1">
    <location>
        <begin position="156"/>
        <end position="224"/>
    </location>
</feature>
<keyword evidence="2" id="KW-0472">Membrane</keyword>
<dbReference type="Pfam" id="PF03544">
    <property type="entry name" value="TonB_C"/>
    <property type="match status" value="1"/>
</dbReference>
<evidence type="ECO:0000256" key="2">
    <source>
        <dbReference type="SAM" id="Phobius"/>
    </source>
</evidence>
<gene>
    <name evidence="4" type="ORF">HNQ64_003800</name>
</gene>
<sequence>MSNLAYLSTPTAMSLPTQSNVGGRARVAGSWQVRRSEESLFGLSWLVAIAGTFLLIGMVGLLKFRGFEPITFSGRAGLGAVDNLSTDMSMADLPATEESLNENPTDVPVDETLEVPEPVEIPLEMQDLPEMTDALVTEDVFTVPAAPKIEVAIKPVDPVTPKPKPKPKAVAARPRSSRASSTVTTAGGTEGSGGGNGGAGRIGSGSGRGNKRPQPPYPSGARSRKVEGKLMFSLKVSPSGKVEYAAVISSSCINGGFTAAEQSQIASWICRNWLIPGQIGSVNQPVTFAIK</sequence>
<feature type="compositionally biased region" description="Low complexity" evidence="1">
    <location>
        <begin position="168"/>
        <end position="187"/>
    </location>
</feature>
<dbReference type="Proteomes" id="UP000534294">
    <property type="component" value="Unassembled WGS sequence"/>
</dbReference>
<dbReference type="PROSITE" id="PS52015">
    <property type="entry name" value="TONB_CTD"/>
    <property type="match status" value="1"/>
</dbReference>
<keyword evidence="5" id="KW-1185">Reference proteome</keyword>
<evidence type="ECO:0000259" key="3">
    <source>
        <dbReference type="PROSITE" id="PS52015"/>
    </source>
</evidence>
<accession>A0A7W7YP26</accession>
<keyword evidence="2" id="KW-0812">Transmembrane</keyword>
<dbReference type="InterPro" id="IPR037682">
    <property type="entry name" value="TonB_C"/>
</dbReference>
<evidence type="ECO:0000256" key="1">
    <source>
        <dbReference type="SAM" id="MobiDB-lite"/>
    </source>
</evidence>
<dbReference type="EMBL" id="JACHIF010000009">
    <property type="protein sequence ID" value="MBB5039525.1"/>
    <property type="molecule type" value="Genomic_DNA"/>
</dbReference>
<dbReference type="AlphaFoldDB" id="A0A7W7YP26"/>
<name>A0A7W7YP26_9BACT</name>
<comment type="caution">
    <text evidence="4">The sequence shown here is derived from an EMBL/GenBank/DDBJ whole genome shotgun (WGS) entry which is preliminary data.</text>
</comment>
<dbReference type="GO" id="GO:0055085">
    <property type="term" value="P:transmembrane transport"/>
    <property type="evidence" value="ECO:0007669"/>
    <property type="project" value="InterPro"/>
</dbReference>
<evidence type="ECO:0000313" key="5">
    <source>
        <dbReference type="Proteomes" id="UP000534294"/>
    </source>
</evidence>